<comment type="caution">
    <text evidence="2">The sequence shown here is derived from an EMBL/GenBank/DDBJ whole genome shotgun (WGS) entry which is preliminary data.</text>
</comment>
<dbReference type="PANTHER" id="PTHR22916:SF3">
    <property type="entry name" value="UDP-GLCNAC:BETAGAL BETA-1,3-N-ACETYLGLUCOSAMINYLTRANSFERASE-LIKE PROTEIN 1"/>
    <property type="match status" value="1"/>
</dbReference>
<dbReference type="Proteomes" id="UP000625033">
    <property type="component" value="Unassembled WGS sequence"/>
</dbReference>
<dbReference type="RefSeq" id="WP_196834959.1">
    <property type="nucleotide sequence ID" value="NZ_JADOTZ010000001.1"/>
</dbReference>
<dbReference type="EMBL" id="JADOTZ010000001">
    <property type="protein sequence ID" value="MBG6083537.1"/>
    <property type="molecule type" value="Genomic_DNA"/>
</dbReference>
<evidence type="ECO:0000313" key="2">
    <source>
        <dbReference type="EMBL" id="MBG6083537.1"/>
    </source>
</evidence>
<dbReference type="SUPFAM" id="SSF53448">
    <property type="entry name" value="Nucleotide-diphospho-sugar transferases"/>
    <property type="match status" value="1"/>
</dbReference>
<dbReference type="InterPro" id="IPR029044">
    <property type="entry name" value="Nucleotide-diphossugar_trans"/>
</dbReference>
<keyword evidence="3" id="KW-1185">Reference proteome</keyword>
<dbReference type="PANTHER" id="PTHR22916">
    <property type="entry name" value="GLYCOSYLTRANSFERASE"/>
    <property type="match status" value="1"/>
</dbReference>
<evidence type="ECO:0000313" key="3">
    <source>
        <dbReference type="Proteomes" id="UP000625033"/>
    </source>
</evidence>
<organism evidence="2 3">
    <name type="scientific">Zhihengliuella flava</name>
    <dbReference type="NCBI Taxonomy" id="1285193"/>
    <lineage>
        <taxon>Bacteria</taxon>
        <taxon>Bacillati</taxon>
        <taxon>Actinomycetota</taxon>
        <taxon>Actinomycetes</taxon>
        <taxon>Micrococcales</taxon>
        <taxon>Micrococcaceae</taxon>
        <taxon>Zhihengliuella</taxon>
    </lineage>
</organism>
<proteinExistence type="predicted"/>
<dbReference type="Gene3D" id="3.90.550.10">
    <property type="entry name" value="Spore Coat Polysaccharide Biosynthesis Protein SpsA, Chain A"/>
    <property type="match status" value="1"/>
</dbReference>
<dbReference type="GO" id="GO:0016758">
    <property type="term" value="F:hexosyltransferase activity"/>
    <property type="evidence" value="ECO:0007669"/>
    <property type="project" value="UniProtKB-ARBA"/>
</dbReference>
<sequence length="433" mass="46023">MGARENELISVVIATRNRDALLAESLTTVLNQTHRALDVVVVDDGVSGTTERLVESFADPRLRYLPATGSGAAAARNQGARAAAGEWIAVHDDDDLMLPRRIAEQVEAIDASADIIHGAFVNFDAVTGELTLHPSREVSIADSLMSGYAPGHGTWLVRAELMRRMPYNESLTAAIDNDVALRWLANGVRFVDAGVICQLRRVHAGSITGERGAAQKRAAEAGLSALRERFSSQMEPRHGSRRKYPDFRELVAPFLPDALLGAGGQHRSGYACSLRPGPAAQGPDGAADLVHYEAVLLSVSGLSWREFYEVAGQGYSVSTVRVVNIGEWGPATPGDDAPDWAVAGALMDRRDRRVAAGPCVVVRSQPRAHTAVADAIRASEPATPALSAHSPSGRSVTIISYAPGGDSLISAARLERHIAHHPGVCDVVVLTPA</sequence>
<dbReference type="Pfam" id="PF00535">
    <property type="entry name" value="Glycos_transf_2"/>
    <property type="match status" value="1"/>
</dbReference>
<reference evidence="2" key="1">
    <citation type="submission" date="2020-11" db="EMBL/GenBank/DDBJ databases">
        <title>Sequencing the genomes of 1000 actinobacteria strains.</title>
        <authorList>
            <person name="Klenk H.-P."/>
        </authorList>
    </citation>
    <scope>NUCLEOTIDE SEQUENCE</scope>
    <source>
        <strain evidence="2">DSM 26152</strain>
    </source>
</reference>
<feature type="domain" description="Glycosyltransferase 2-like" evidence="1">
    <location>
        <begin position="10"/>
        <end position="134"/>
    </location>
</feature>
<dbReference type="AlphaFoldDB" id="A0A931GEH6"/>
<dbReference type="CDD" id="cd00761">
    <property type="entry name" value="Glyco_tranf_GTA_type"/>
    <property type="match status" value="1"/>
</dbReference>
<accession>A0A931GEH6</accession>
<dbReference type="InterPro" id="IPR001173">
    <property type="entry name" value="Glyco_trans_2-like"/>
</dbReference>
<gene>
    <name evidence="2" type="ORF">IW252_000304</name>
</gene>
<protein>
    <recommendedName>
        <fullName evidence="1">Glycosyltransferase 2-like domain-containing protein</fullName>
    </recommendedName>
</protein>
<name>A0A931GEH6_9MICC</name>
<evidence type="ECO:0000259" key="1">
    <source>
        <dbReference type="Pfam" id="PF00535"/>
    </source>
</evidence>